<reference evidence="20 21" key="1">
    <citation type="submission" date="2011-09" db="EMBL/GenBank/DDBJ databases">
        <title>Identification of Trichechus manatus latirostris papillomavirus 2.</title>
        <authorList>
            <person name="Wellehan J.F.X.Jr."/>
        </authorList>
    </citation>
    <scope>NUCLEOTIDE SEQUENCE [LARGE SCALE GENOMIC DNA]</scope>
    <source>
        <strain evidence="20">M09-20</strain>
    </source>
</reference>
<evidence type="ECO:0000256" key="16">
    <source>
        <dbReference type="ARBA" id="ARBA00023280"/>
    </source>
</evidence>
<dbReference type="GO" id="GO:0052170">
    <property type="term" value="P:symbiont-mediated suppression of host innate immune response"/>
    <property type="evidence" value="ECO:0007669"/>
    <property type="project" value="UniProtKB-KW"/>
</dbReference>
<comment type="PTM">
    <text evidence="18">Highly phosphorylated.</text>
</comment>
<gene>
    <name evidence="20" type="primary">TmPV2 E7</name>
    <name evidence="18" type="synonym">E7</name>
</gene>
<comment type="subunit">
    <text evidence="18">Homodimer. Homooligomer. Interacts with host RB1; this interaction induces dissociation of RB1-E2F1 complex thereby disrupting RB1 activity. Interacts with host EP300; this interaction represses EP300 transcriptional activity. Interacts with protein E2; this interaction inhibits E7 oncogenic activity. Interacts with host TMEM173/STING; this interaction impairs the ability of TMEM173/STING to sense cytosolic DNA and promote the production of type I interferon (IFN-alpha and IFN-beta).</text>
</comment>
<dbReference type="PIRSF" id="PIRSF003407">
    <property type="entry name" value="Papvi_E7"/>
    <property type="match status" value="1"/>
</dbReference>
<evidence type="ECO:0000256" key="17">
    <source>
        <dbReference type="ARBA" id="ARBA00023309"/>
    </source>
</evidence>
<dbReference type="GO" id="GO:0042025">
    <property type="term" value="C:host cell nucleus"/>
    <property type="evidence" value="ECO:0007669"/>
    <property type="project" value="UniProtKB-SubCell"/>
</dbReference>
<keyword evidence="14 18" id="KW-1035">Host cytoplasm</keyword>
<keyword evidence="12 18" id="KW-0010">Activator</keyword>
<dbReference type="RefSeq" id="YP_005271217.1">
    <property type="nucleotide sequence ID" value="NC_016898.1"/>
</dbReference>
<evidence type="ECO:0000256" key="3">
    <source>
        <dbReference type="ARBA" id="ARBA00022562"/>
    </source>
</evidence>
<dbReference type="Proteomes" id="UP000103020">
    <property type="component" value="Segment"/>
</dbReference>
<dbReference type="Pfam" id="PF00527">
    <property type="entry name" value="E7"/>
    <property type="match status" value="1"/>
</dbReference>
<keyword evidence="3 18" id="KW-1048">Host nucleus</keyword>
<comment type="similarity">
    <text evidence="18 19">Belongs to the papillomaviridae E7 protein family.</text>
</comment>
<evidence type="ECO:0000256" key="18">
    <source>
        <dbReference type="HAMAP-Rule" id="MF_04004"/>
    </source>
</evidence>
<comment type="function">
    <text evidence="19">E7 protein has both transforming and trans-activating activities.</text>
</comment>
<dbReference type="GO" id="GO:0006351">
    <property type="term" value="P:DNA-templated transcription"/>
    <property type="evidence" value="ECO:0007669"/>
    <property type="project" value="UniProtKB-UniRule"/>
</dbReference>
<keyword evidence="13 18" id="KW-0804">Transcription</keyword>
<evidence type="ECO:0000256" key="11">
    <source>
        <dbReference type="ARBA" id="ARBA00023125"/>
    </source>
</evidence>
<keyword evidence="8 18" id="KW-1114">Inhibition of host interferon signaling pathway by virus</keyword>
<feature type="short sequence motif" description="Nuclear export signal" evidence="18">
    <location>
        <begin position="88"/>
        <end position="96"/>
    </location>
</feature>
<evidence type="ECO:0000256" key="6">
    <source>
        <dbReference type="ARBA" id="ARBA00022723"/>
    </source>
</evidence>
<proteinExistence type="inferred from homology"/>
<accession>H6UYR3</accession>
<dbReference type="GO" id="GO:0019904">
    <property type="term" value="F:protein domain specific binding"/>
    <property type="evidence" value="ECO:0007669"/>
    <property type="project" value="UniProtKB-UniRule"/>
</dbReference>
<keyword evidence="15" id="KW-0922">Interferon antiviral system evasion</keyword>
<dbReference type="GO" id="GO:0039502">
    <property type="term" value="P:symbiont-mediated suppression of host type I interferon-mediated signaling pathway"/>
    <property type="evidence" value="ECO:0007669"/>
    <property type="project" value="UniProtKB-UniRule"/>
</dbReference>
<keyword evidence="17 18" id="KW-1078">G1/S host cell cycle checkpoint dysregulation by virus</keyword>
<dbReference type="InterPro" id="IPR000148">
    <property type="entry name" value="Papilloma_E7"/>
</dbReference>
<evidence type="ECO:0000256" key="10">
    <source>
        <dbReference type="ARBA" id="ARBA00023015"/>
    </source>
</evidence>
<dbReference type="KEGG" id="vg:11743831"/>
<evidence type="ECO:0000256" key="9">
    <source>
        <dbReference type="ARBA" id="ARBA00022833"/>
    </source>
</evidence>
<keyword evidence="5 18" id="KW-1090">Inhibition of host innate immune response by virus</keyword>
<dbReference type="Gene3D" id="3.30.160.330">
    <property type="match status" value="1"/>
</dbReference>
<comment type="domain">
    <text evidence="18">The E7 terminal domain is an intrinsically disordered domain, whose flexibility and conformational transitions confer target adaptability to the oncoprotein. It allows adaptation to a variety of protein targets and exposes the PEST degradation sequence that regulates its turnover in the cell.</text>
</comment>
<organism evidence="20 21">
    <name type="scientific">Trichechus manatus latirostris papillomavirus 2</name>
    <dbReference type="NCBI Taxonomy" id="1144379"/>
    <lineage>
        <taxon>Viruses</taxon>
        <taxon>Monodnaviria</taxon>
        <taxon>Shotokuvirae</taxon>
        <taxon>Cossaviricota</taxon>
        <taxon>Papovaviricetes</taxon>
        <taxon>Zurhausenvirales</taxon>
        <taxon>Papillomaviridae</taxon>
        <taxon>Firstpapillomavirinae</taxon>
        <taxon>Rhopapillomavirus</taxon>
        <taxon>Rhopapillomavirus 1</taxon>
    </lineage>
</organism>
<dbReference type="SUPFAM" id="SSF161234">
    <property type="entry name" value="E7 C-terminal domain-like"/>
    <property type="match status" value="1"/>
</dbReference>
<dbReference type="GO" id="GO:0003700">
    <property type="term" value="F:DNA-binding transcription factor activity"/>
    <property type="evidence" value="ECO:0007669"/>
    <property type="project" value="UniProtKB-UniRule"/>
</dbReference>
<keyword evidence="6 18" id="KW-0479">Metal-binding</keyword>
<evidence type="ECO:0000256" key="13">
    <source>
        <dbReference type="ARBA" id="ARBA00023163"/>
    </source>
</evidence>
<keyword evidence="11 18" id="KW-0238">DNA-binding</keyword>
<dbReference type="OrthoDB" id="28045at10239"/>
<evidence type="ECO:0000256" key="12">
    <source>
        <dbReference type="ARBA" id="ARBA00023159"/>
    </source>
</evidence>
<keyword evidence="9 18" id="KW-0862">Zinc</keyword>
<evidence type="ECO:0000313" key="20">
    <source>
        <dbReference type="EMBL" id="AFA26596.1"/>
    </source>
</evidence>
<comment type="caution">
    <text evidence="18">Lacks conserved residue(s) required for the propagation of feature annotation.</text>
</comment>
<evidence type="ECO:0000256" key="8">
    <source>
        <dbReference type="ARBA" id="ARBA00022830"/>
    </source>
</evidence>
<sequence length="116" mass="12596">MHGETATVQDVTLDLSPLTIPTPDVDLRCEETVDFTGVDWTAVCVLQNEKILQEELGARIGKAYKIQAECGQCGVGVCACFLATHEGIVGLERLLFDDVYFLCYGCGTAIKYHHGG</sequence>
<feature type="zinc finger region" evidence="18">
    <location>
        <begin position="70"/>
        <end position="106"/>
    </location>
</feature>
<dbReference type="EMBL" id="JN709473">
    <property type="protein sequence ID" value="AFA26596.1"/>
    <property type="molecule type" value="Genomic_DNA"/>
</dbReference>
<evidence type="ECO:0000256" key="19">
    <source>
        <dbReference type="PIRNR" id="PIRNR003407"/>
    </source>
</evidence>
<dbReference type="GO" id="GO:0003677">
    <property type="term" value="F:DNA binding"/>
    <property type="evidence" value="ECO:0007669"/>
    <property type="project" value="UniProtKB-UniRule"/>
</dbReference>
<keyword evidence="10 18" id="KW-0805">Transcription regulation</keyword>
<dbReference type="GO" id="GO:0039645">
    <property type="term" value="P:symbiont-mediated perturbation of host cell cycle G1/S transition checkpoint"/>
    <property type="evidence" value="ECO:0007669"/>
    <property type="project" value="UniProtKB-UniRule"/>
</dbReference>
<dbReference type="HAMAP" id="MF_04004">
    <property type="entry name" value="PPV_E7"/>
    <property type="match status" value="1"/>
</dbReference>
<evidence type="ECO:0000313" key="21">
    <source>
        <dbReference type="Proteomes" id="UP000103020"/>
    </source>
</evidence>
<protein>
    <recommendedName>
        <fullName evidence="18 19">Protein E7</fullName>
    </recommendedName>
</protein>
<keyword evidence="2 18" id="KW-0244">Early protein</keyword>
<keyword evidence="1 18" id="KW-1121">Modulation of host cell cycle by virus</keyword>
<feature type="short sequence motif" description="LXCXE motif; interaction with host RB1 and TMEM173/STING" evidence="18">
    <location>
        <begin position="27"/>
        <end position="31"/>
    </location>
</feature>
<name>H6UYR3_9PAPI</name>
<keyword evidence="7 18" id="KW-0863">Zinc-finger</keyword>
<keyword evidence="16 18" id="KW-0899">Viral immunoevasion</keyword>
<comment type="function">
    <text evidence="18">Plays a role in viral genome replication by driving entry of quiescent cells into the cell cycle. Stimulation of progression from G1 to S phase allows the virus to efficiently use the cellular DNA replicating machinery to achieve viral genome replication. E7 protein has both transforming and trans-activating activities. Induces the disassembly of the E2F1 transcription factor from RB1, with subsequent transcriptional activation of E2F1-regulated S-phase genes. Interferes with host histone deacetylation mediated by HDAC1 and HDAC2, leading to transcription activation. Plays also a role in the inhibition of both antiviral and antiproliferative functions of host interferon alpha. Interaction with host TMEM173/STING impairs the ability of TMEM173/STING to sense cytosolic DNA and promote the production of type I interferon (IFN-alpha and IFN-beta).</text>
</comment>
<dbReference type="GO" id="GO:0008270">
    <property type="term" value="F:zinc ion binding"/>
    <property type="evidence" value="ECO:0007669"/>
    <property type="project" value="UniProtKB-KW"/>
</dbReference>
<evidence type="ECO:0000256" key="14">
    <source>
        <dbReference type="ARBA" id="ARBA00023200"/>
    </source>
</evidence>
<dbReference type="GO" id="GO:0030430">
    <property type="term" value="C:host cell cytoplasm"/>
    <property type="evidence" value="ECO:0007669"/>
    <property type="project" value="UniProtKB-SubCell"/>
</dbReference>
<evidence type="ECO:0000256" key="2">
    <source>
        <dbReference type="ARBA" id="ARBA00022518"/>
    </source>
</evidence>
<keyword evidence="4 18" id="KW-0945">Host-virus interaction</keyword>
<evidence type="ECO:0000256" key="5">
    <source>
        <dbReference type="ARBA" id="ARBA00022632"/>
    </source>
</evidence>
<comment type="subcellular location">
    <subcellularLocation>
        <location evidence="18">Host cytoplasm</location>
    </subcellularLocation>
    <subcellularLocation>
        <location evidence="18">Host nucleus</location>
    </subcellularLocation>
    <text evidence="18">Predominantly found in the host nucleus.</text>
</comment>
<evidence type="ECO:0000256" key="1">
    <source>
        <dbReference type="ARBA" id="ARBA00022504"/>
    </source>
</evidence>
<evidence type="ECO:0000256" key="7">
    <source>
        <dbReference type="ARBA" id="ARBA00022771"/>
    </source>
</evidence>
<evidence type="ECO:0000256" key="15">
    <source>
        <dbReference type="ARBA" id="ARBA00023258"/>
    </source>
</evidence>
<dbReference type="GeneID" id="11743831"/>
<evidence type="ECO:0000256" key="4">
    <source>
        <dbReference type="ARBA" id="ARBA00022581"/>
    </source>
</evidence>